<dbReference type="AlphaFoldDB" id="A0A397PIL8"/>
<dbReference type="SUPFAM" id="SSF50969">
    <property type="entry name" value="YVTN repeat-like/Quinoprotein amine dehydrogenase"/>
    <property type="match status" value="1"/>
</dbReference>
<feature type="signal peptide" evidence="1">
    <location>
        <begin position="1"/>
        <end position="26"/>
    </location>
</feature>
<evidence type="ECO:0000313" key="2">
    <source>
        <dbReference type="EMBL" id="RIA45511.1"/>
    </source>
</evidence>
<protein>
    <recommendedName>
        <fullName evidence="4">WD40 repeat protein</fullName>
    </recommendedName>
</protein>
<dbReference type="InterPro" id="IPR011044">
    <property type="entry name" value="Quino_amine_DH_bsu"/>
</dbReference>
<evidence type="ECO:0000256" key="1">
    <source>
        <dbReference type="SAM" id="SignalP"/>
    </source>
</evidence>
<name>A0A397PIL8_9SPHN</name>
<proteinExistence type="predicted"/>
<organism evidence="2 3">
    <name type="scientific">Hephaestia caeni</name>
    <dbReference type="NCBI Taxonomy" id="645617"/>
    <lineage>
        <taxon>Bacteria</taxon>
        <taxon>Pseudomonadati</taxon>
        <taxon>Pseudomonadota</taxon>
        <taxon>Alphaproteobacteria</taxon>
        <taxon>Sphingomonadales</taxon>
        <taxon>Sphingomonadaceae</taxon>
        <taxon>Hephaestia</taxon>
    </lineage>
</organism>
<sequence length="289" mass="31525">MNRTTHAILAFALLAGASIMALPASAQEARAPDPAATAVPSVTAVELVRWPAAEARQGVAADKEYFYPNANNRIGKYDRKTGRRVAQWEGPRALFPHMNSCVVEDRELICAASNHPSVPMASVIEVFDTATLRHVRSIALPPIPGSLTWIERKGDDWYGGFANYPVERGGEPGHDNRWTRLVRFDSHFRATGSWLFPDAVLARFAPMSNSGGSWGDDGLLYVTGHDRPEAYVMRLPKAGSVLEHVATVALPTAGQAIAWDRTQPRVLWSLDRATNTVVASRVPPVPVTP</sequence>
<comment type="caution">
    <text evidence="2">The sequence shown here is derived from an EMBL/GenBank/DDBJ whole genome shotgun (WGS) entry which is preliminary data.</text>
</comment>
<feature type="chain" id="PRO_5017196593" description="WD40 repeat protein" evidence="1">
    <location>
        <begin position="27"/>
        <end position="289"/>
    </location>
</feature>
<keyword evidence="1" id="KW-0732">Signal</keyword>
<evidence type="ECO:0008006" key="4">
    <source>
        <dbReference type="Google" id="ProtNLM"/>
    </source>
</evidence>
<gene>
    <name evidence="2" type="ORF">DFR49_0031</name>
</gene>
<keyword evidence="3" id="KW-1185">Reference proteome</keyword>
<dbReference type="RefSeq" id="WP_245968169.1">
    <property type="nucleotide sequence ID" value="NZ_QXDC01000002.1"/>
</dbReference>
<dbReference type="EMBL" id="QXDC01000002">
    <property type="protein sequence ID" value="RIA45511.1"/>
    <property type="molecule type" value="Genomic_DNA"/>
</dbReference>
<accession>A0A397PIL8</accession>
<reference evidence="2 3" key="1">
    <citation type="submission" date="2018-08" db="EMBL/GenBank/DDBJ databases">
        <title>Genomic Encyclopedia of Type Strains, Phase IV (KMG-IV): sequencing the most valuable type-strain genomes for metagenomic binning, comparative biology and taxonomic classification.</title>
        <authorList>
            <person name="Goeker M."/>
        </authorList>
    </citation>
    <scope>NUCLEOTIDE SEQUENCE [LARGE SCALE GENOMIC DNA]</scope>
    <source>
        <strain evidence="2 3">DSM 25527</strain>
    </source>
</reference>
<evidence type="ECO:0000313" key="3">
    <source>
        <dbReference type="Proteomes" id="UP000266568"/>
    </source>
</evidence>
<dbReference type="Proteomes" id="UP000266568">
    <property type="component" value="Unassembled WGS sequence"/>
</dbReference>